<reference evidence="5" key="1">
    <citation type="submission" date="2022-11" db="EMBL/GenBank/DDBJ databases">
        <authorList>
            <person name="Morgan W.R."/>
            <person name="Tartar A."/>
        </authorList>
    </citation>
    <scope>NUCLEOTIDE SEQUENCE</scope>
    <source>
        <strain evidence="5">ARSEF 373</strain>
    </source>
</reference>
<dbReference type="GO" id="GO:0003729">
    <property type="term" value="F:mRNA binding"/>
    <property type="evidence" value="ECO:0007669"/>
    <property type="project" value="TreeGrafter"/>
</dbReference>
<accession>A0AAV2YGE8</accession>
<dbReference type="Pfam" id="PF02854">
    <property type="entry name" value="MIF4G"/>
    <property type="match status" value="1"/>
</dbReference>
<evidence type="ECO:0000313" key="5">
    <source>
        <dbReference type="EMBL" id="DAZ92751.1"/>
    </source>
</evidence>
<organism evidence="5 6">
    <name type="scientific">Lagenidium giganteum</name>
    <dbReference type="NCBI Taxonomy" id="4803"/>
    <lineage>
        <taxon>Eukaryota</taxon>
        <taxon>Sar</taxon>
        <taxon>Stramenopiles</taxon>
        <taxon>Oomycota</taxon>
        <taxon>Peronosporomycetes</taxon>
        <taxon>Pythiales</taxon>
        <taxon>Pythiaceae</taxon>
    </lineage>
</organism>
<sequence length="477" mass="52052">MSKLNPHAGEFVPSFPTTAIVMPPPAPDRELKPAVVQEPLPALDVDESKIVYSIDFLLQFQGICDRVTCRIPDVVRAPAPAKRIGAKVKGRIVYSVEELLLFQHLYTDLPEDIMWTETLITSALTPMAADKKAKALSKAAKQKEKARLRQEAAAMPYDPSLVCYFNPSEYSAALYAATTGVDPASAGEDGANATPAVDPVEETKNATRQLTQLLDNFAPDQQSAFVTSFQDISITCTQTLQEVIGLLFDRAVAAPALCDAYAQLYSSLSEKTPEFKDGAKTINFRRILLTKCYEALVEEPETVPADATSSNQQTATSPSAVSDVLVNEVSTPATPTSTATAATATTPSTLPQQPWRRQCMLRNVCFVGELFRRQLLTENIMHVCIALMLDDEVQLHTEVIEAACRLINLVGDLLDGSSPASRRTMDEYFDVLQRLSERPELPAALKDLIAELMATRTSGWVKKRLEAASASPSAVKK</sequence>
<name>A0AAV2YGE8_9STRA</name>
<evidence type="ECO:0000256" key="1">
    <source>
        <dbReference type="ARBA" id="ARBA00005775"/>
    </source>
</evidence>
<keyword evidence="6" id="KW-1185">Reference proteome</keyword>
<dbReference type="InterPro" id="IPR016024">
    <property type="entry name" value="ARM-type_fold"/>
</dbReference>
<keyword evidence="2" id="KW-0396">Initiation factor</keyword>
<evidence type="ECO:0000259" key="4">
    <source>
        <dbReference type="SMART" id="SM00543"/>
    </source>
</evidence>
<dbReference type="InterPro" id="IPR009818">
    <property type="entry name" value="PAM2_motif"/>
</dbReference>
<dbReference type="Gene3D" id="1.25.40.180">
    <property type="match status" value="1"/>
</dbReference>
<comment type="similarity">
    <text evidence="1">Belongs to the eukaryotic initiation factor 4G family.</text>
</comment>
<dbReference type="AlphaFoldDB" id="A0AAV2YGE8"/>
<comment type="caution">
    <text evidence="5">The sequence shown here is derived from an EMBL/GenBank/DDBJ whole genome shotgun (WGS) entry which is preliminary data.</text>
</comment>
<feature type="domain" description="MIF4G" evidence="4">
    <location>
        <begin position="207"/>
        <end position="459"/>
    </location>
</feature>
<dbReference type="GO" id="GO:0003743">
    <property type="term" value="F:translation initiation factor activity"/>
    <property type="evidence" value="ECO:0007669"/>
    <property type="project" value="UniProtKB-KW"/>
</dbReference>
<dbReference type="PANTHER" id="PTHR23253">
    <property type="entry name" value="EUKARYOTIC TRANSLATION INITIATION FACTOR 4 GAMMA"/>
    <property type="match status" value="1"/>
</dbReference>
<proteinExistence type="inferred from homology"/>
<gene>
    <name evidence="5" type="ORF">N0F65_000576</name>
</gene>
<dbReference type="PANTHER" id="PTHR23253:SF9">
    <property type="entry name" value="EUKARYOTIC TRANSLATION INITIATION FACTOR 4 GAMMA 2"/>
    <property type="match status" value="1"/>
</dbReference>
<evidence type="ECO:0000256" key="2">
    <source>
        <dbReference type="ARBA" id="ARBA00022540"/>
    </source>
</evidence>
<dbReference type="InterPro" id="IPR003890">
    <property type="entry name" value="MIF4G-like_typ-3"/>
</dbReference>
<dbReference type="SMART" id="SM00543">
    <property type="entry name" value="MIF4G"/>
    <property type="match status" value="1"/>
</dbReference>
<dbReference type="SUPFAM" id="SSF48371">
    <property type="entry name" value="ARM repeat"/>
    <property type="match status" value="1"/>
</dbReference>
<reference evidence="5" key="2">
    <citation type="journal article" date="2023" name="Microbiol Resour">
        <title>Decontamination and Annotation of the Draft Genome Sequence of the Oomycete Lagenidium giganteum ARSEF 373.</title>
        <authorList>
            <person name="Morgan W.R."/>
            <person name="Tartar A."/>
        </authorList>
    </citation>
    <scope>NUCLEOTIDE SEQUENCE</scope>
    <source>
        <strain evidence="5">ARSEF 373</strain>
    </source>
</reference>
<dbReference type="GO" id="GO:0016281">
    <property type="term" value="C:eukaryotic translation initiation factor 4F complex"/>
    <property type="evidence" value="ECO:0007669"/>
    <property type="project" value="TreeGrafter"/>
</dbReference>
<dbReference type="Proteomes" id="UP001146120">
    <property type="component" value="Unassembled WGS sequence"/>
</dbReference>
<keyword evidence="3" id="KW-0648">Protein biosynthesis</keyword>
<dbReference type="Pfam" id="PF07145">
    <property type="entry name" value="PAM2"/>
    <property type="match status" value="1"/>
</dbReference>
<dbReference type="EMBL" id="DAKRPA010000388">
    <property type="protein sequence ID" value="DAZ92751.1"/>
    <property type="molecule type" value="Genomic_DNA"/>
</dbReference>
<evidence type="ECO:0000256" key="3">
    <source>
        <dbReference type="ARBA" id="ARBA00022917"/>
    </source>
</evidence>
<evidence type="ECO:0000313" key="6">
    <source>
        <dbReference type="Proteomes" id="UP001146120"/>
    </source>
</evidence>
<protein>
    <recommendedName>
        <fullName evidence="4">MIF4G domain-containing protein</fullName>
    </recommendedName>
</protein>